<feature type="compositionally biased region" description="Low complexity" evidence="1">
    <location>
        <begin position="177"/>
        <end position="198"/>
    </location>
</feature>
<sequence>MSLASPSPISPEPLDTFEPMESDPVKIISSKSSFSTTTTTTTTATTATSATEIDNSQAILKQSALALSEEASPTTTARHPLSDLTTRSAPVTQNSSFSSSALISSPSSTPTSSIRGIVPDNSTKQLSSPFSSQSQGREAIAKSHQTTNSISAQYPSINHLYSYNNNYTNGALRSPSISSGNGASSTVASSATPTMSSTLNGGSVTGVPASGVSDVKLKRFLEHNQRLKEQLEMSRISVSEA</sequence>
<gene>
    <name evidence="2" type="ORF">BGZ80_006466</name>
</gene>
<evidence type="ECO:0000313" key="2">
    <source>
        <dbReference type="EMBL" id="KAF9999929.1"/>
    </source>
</evidence>
<evidence type="ECO:0000256" key="1">
    <source>
        <dbReference type="SAM" id="MobiDB-lite"/>
    </source>
</evidence>
<feature type="region of interest" description="Disordered" evidence="1">
    <location>
        <begin position="64"/>
        <end position="147"/>
    </location>
</feature>
<accession>A0A9P6MH54</accession>
<feature type="region of interest" description="Disordered" evidence="1">
    <location>
        <begin position="1"/>
        <end position="44"/>
    </location>
</feature>
<name>A0A9P6MH54_9FUNG</name>
<keyword evidence="3" id="KW-1185">Reference proteome</keyword>
<feature type="compositionally biased region" description="Low complexity" evidence="1">
    <location>
        <begin position="29"/>
        <end position="44"/>
    </location>
</feature>
<evidence type="ECO:0000313" key="3">
    <source>
        <dbReference type="Proteomes" id="UP000703661"/>
    </source>
</evidence>
<dbReference type="EMBL" id="JAAAID010003193">
    <property type="protein sequence ID" value="KAF9999929.1"/>
    <property type="molecule type" value="Genomic_DNA"/>
</dbReference>
<feature type="region of interest" description="Disordered" evidence="1">
    <location>
        <begin position="177"/>
        <end position="207"/>
    </location>
</feature>
<dbReference type="Proteomes" id="UP000703661">
    <property type="component" value="Unassembled WGS sequence"/>
</dbReference>
<feature type="non-terminal residue" evidence="2">
    <location>
        <position position="241"/>
    </location>
</feature>
<feature type="compositionally biased region" description="Polar residues" evidence="1">
    <location>
        <begin position="71"/>
        <end position="94"/>
    </location>
</feature>
<organism evidence="2 3">
    <name type="scientific">Entomortierella chlamydospora</name>
    <dbReference type="NCBI Taxonomy" id="101097"/>
    <lineage>
        <taxon>Eukaryota</taxon>
        <taxon>Fungi</taxon>
        <taxon>Fungi incertae sedis</taxon>
        <taxon>Mucoromycota</taxon>
        <taxon>Mortierellomycotina</taxon>
        <taxon>Mortierellomycetes</taxon>
        <taxon>Mortierellales</taxon>
        <taxon>Mortierellaceae</taxon>
        <taxon>Entomortierella</taxon>
    </lineage>
</organism>
<feature type="compositionally biased region" description="Polar residues" evidence="1">
    <location>
        <begin position="120"/>
        <end position="136"/>
    </location>
</feature>
<reference evidence="2" key="1">
    <citation type="journal article" date="2020" name="Fungal Divers.">
        <title>Resolving the Mortierellaceae phylogeny through synthesis of multi-gene phylogenetics and phylogenomics.</title>
        <authorList>
            <person name="Vandepol N."/>
            <person name="Liber J."/>
            <person name="Desiro A."/>
            <person name="Na H."/>
            <person name="Kennedy M."/>
            <person name="Barry K."/>
            <person name="Grigoriev I.V."/>
            <person name="Miller A.N."/>
            <person name="O'Donnell K."/>
            <person name="Stajich J.E."/>
            <person name="Bonito G."/>
        </authorList>
    </citation>
    <scope>NUCLEOTIDE SEQUENCE</scope>
    <source>
        <strain evidence="2">NRRL 2769</strain>
    </source>
</reference>
<dbReference type="AlphaFoldDB" id="A0A9P6MH54"/>
<feature type="compositionally biased region" description="Low complexity" evidence="1">
    <location>
        <begin position="95"/>
        <end position="114"/>
    </location>
</feature>
<proteinExistence type="predicted"/>
<protein>
    <submittedName>
        <fullName evidence="2">Uncharacterized protein</fullName>
    </submittedName>
</protein>
<comment type="caution">
    <text evidence="2">The sequence shown here is derived from an EMBL/GenBank/DDBJ whole genome shotgun (WGS) entry which is preliminary data.</text>
</comment>